<dbReference type="InterPro" id="IPR001242">
    <property type="entry name" value="Condensation_dom"/>
</dbReference>
<name>A0A076EMW6_RHOOP</name>
<dbReference type="Gene3D" id="3.30.559.30">
    <property type="entry name" value="Nonribosomal peptide synthetase, condensation domain"/>
    <property type="match status" value="1"/>
</dbReference>
<dbReference type="GO" id="GO:0031177">
    <property type="term" value="F:phosphopantetheine binding"/>
    <property type="evidence" value="ECO:0007669"/>
    <property type="project" value="TreeGrafter"/>
</dbReference>
<evidence type="ECO:0000259" key="1">
    <source>
        <dbReference type="Pfam" id="PF00668"/>
    </source>
</evidence>
<dbReference type="SUPFAM" id="SSF52777">
    <property type="entry name" value="CoA-dependent acyltransferases"/>
    <property type="match status" value="2"/>
</dbReference>
<dbReference type="Gene3D" id="3.30.559.10">
    <property type="entry name" value="Chloramphenicol acetyltransferase-like domain"/>
    <property type="match status" value="1"/>
</dbReference>
<gene>
    <name evidence="2" type="ORF">EP51_09090</name>
</gene>
<dbReference type="PANTHER" id="PTHR45527:SF14">
    <property type="entry name" value="PLIPASTATIN SYNTHASE SUBUNIT B"/>
    <property type="match status" value="1"/>
</dbReference>
<feature type="domain" description="Condensation" evidence="1">
    <location>
        <begin position="57"/>
        <end position="443"/>
    </location>
</feature>
<reference evidence="2 3" key="1">
    <citation type="submission" date="2014-07" db="EMBL/GenBank/DDBJ databases">
        <title>Genome Sequence of Rhodococcus opacus Strain R7, a Biodegrader of Mono- and Polycyclic Aromatic Hydrocarbons.</title>
        <authorList>
            <person name="Di Gennaro P."/>
            <person name="Zampolli J."/>
            <person name="Presti I."/>
            <person name="Cappelletti M."/>
            <person name="D'Ursi P."/>
            <person name="Orro A."/>
            <person name="Mezzelani A."/>
            <person name="Milanesi L."/>
        </authorList>
    </citation>
    <scope>NUCLEOTIDE SEQUENCE [LARGE SCALE GENOMIC DNA]</scope>
    <source>
        <strain evidence="2 3">R7</strain>
    </source>
</reference>
<dbReference type="Pfam" id="PF00668">
    <property type="entry name" value="Condensation"/>
    <property type="match status" value="1"/>
</dbReference>
<dbReference type="eggNOG" id="COG1020">
    <property type="taxonomic scope" value="Bacteria"/>
</dbReference>
<dbReference type="GO" id="GO:0008610">
    <property type="term" value="P:lipid biosynthetic process"/>
    <property type="evidence" value="ECO:0007669"/>
    <property type="project" value="UniProtKB-ARBA"/>
</dbReference>
<dbReference type="AlphaFoldDB" id="A0A076EMW6"/>
<evidence type="ECO:0000313" key="3">
    <source>
        <dbReference type="Proteomes" id="UP000028488"/>
    </source>
</evidence>
<dbReference type="EMBL" id="CP008947">
    <property type="protein sequence ID" value="AII04749.1"/>
    <property type="molecule type" value="Genomic_DNA"/>
</dbReference>
<dbReference type="RefSeq" id="WP_128639037.1">
    <property type="nucleotide sequence ID" value="NZ_CP008947.1"/>
</dbReference>
<protein>
    <submittedName>
        <fullName evidence="2">Condensation protein</fullName>
    </submittedName>
</protein>
<dbReference type="GO" id="GO:0043041">
    <property type="term" value="P:amino acid activation for nonribosomal peptide biosynthetic process"/>
    <property type="evidence" value="ECO:0007669"/>
    <property type="project" value="TreeGrafter"/>
</dbReference>
<dbReference type="InterPro" id="IPR023213">
    <property type="entry name" value="CAT-like_dom_sf"/>
</dbReference>
<sequence length="458" mass="51064">MEFTELADYPVPVGALTEWLPCARSEWVDDPRPASYIHEAHLRRCSDSGGRESWLGTAFEIHGTLNVTAFRSALEKWTDRHEVLRSHTTFDAETERVRRRTVPQGGLHVGVVSHGYDAAGGDNFAHLQQLFDEYASPHSWPSYVFATLETVERDRFTVFFAADHSIIDGFSIVLVAHELTALYEEALSGRTANLFPVGSYIDFGREERENSTDAEVKREALDVWRSALEGPGLPEFPLEVGLRTSYAQQNLSAWILDADQAAAFNSACREADVGFFAGLLACLGMAGAEVAGDQRFRTVTPVHTRHSPQWASALGWFVGLSPIDFEVTSNDFASVAHEAAESVARTKPISVVPFDQIEKELDIPIRPRFVVSYMDVRFVPEAGRWHERNARALRSRQYTHDVYAWINRTPRGVNLAVRYPGNDIAAASVHTWVGSLRRQLEQVSTSYPSVGLRSVGQA</sequence>
<dbReference type="Proteomes" id="UP000028488">
    <property type="component" value="Chromosome"/>
</dbReference>
<dbReference type="PANTHER" id="PTHR45527">
    <property type="entry name" value="NONRIBOSOMAL PEPTIDE SYNTHETASE"/>
    <property type="match status" value="1"/>
</dbReference>
<dbReference type="GO" id="GO:0003824">
    <property type="term" value="F:catalytic activity"/>
    <property type="evidence" value="ECO:0007669"/>
    <property type="project" value="InterPro"/>
</dbReference>
<organism evidence="2 3">
    <name type="scientific">Rhodococcus opacus</name>
    <name type="common">Nocardia opaca</name>
    <dbReference type="NCBI Taxonomy" id="37919"/>
    <lineage>
        <taxon>Bacteria</taxon>
        <taxon>Bacillati</taxon>
        <taxon>Actinomycetota</taxon>
        <taxon>Actinomycetes</taxon>
        <taxon>Mycobacteriales</taxon>
        <taxon>Nocardiaceae</taxon>
        <taxon>Rhodococcus</taxon>
    </lineage>
</organism>
<dbReference type="GO" id="GO:0044550">
    <property type="term" value="P:secondary metabolite biosynthetic process"/>
    <property type="evidence" value="ECO:0007669"/>
    <property type="project" value="TreeGrafter"/>
</dbReference>
<dbReference type="GO" id="GO:0005829">
    <property type="term" value="C:cytosol"/>
    <property type="evidence" value="ECO:0007669"/>
    <property type="project" value="TreeGrafter"/>
</dbReference>
<evidence type="ECO:0000313" key="2">
    <source>
        <dbReference type="EMBL" id="AII04749.1"/>
    </source>
</evidence>
<accession>A0A076EMW6</accession>
<proteinExistence type="predicted"/>